<gene>
    <name evidence="2" type="ORF">QG37_08141</name>
</gene>
<dbReference type="Proteomes" id="UP000037122">
    <property type="component" value="Unassembled WGS sequence"/>
</dbReference>
<protein>
    <submittedName>
        <fullName evidence="2">Uncharacterized protein</fullName>
    </submittedName>
</protein>
<organism evidence="2 3">
    <name type="scientific">Candidozyma auris</name>
    <name type="common">Yeast</name>
    <name type="synonym">Candida auris</name>
    <dbReference type="NCBI Taxonomy" id="498019"/>
    <lineage>
        <taxon>Eukaryota</taxon>
        <taxon>Fungi</taxon>
        <taxon>Dikarya</taxon>
        <taxon>Ascomycota</taxon>
        <taxon>Saccharomycotina</taxon>
        <taxon>Pichiomycetes</taxon>
        <taxon>Metschnikowiaceae</taxon>
        <taxon>Candidozyma</taxon>
    </lineage>
</organism>
<dbReference type="EMBL" id="LGST01000067">
    <property type="protein sequence ID" value="KND95601.1"/>
    <property type="molecule type" value="Genomic_DNA"/>
</dbReference>
<evidence type="ECO:0000313" key="3">
    <source>
        <dbReference type="Proteomes" id="UP000037122"/>
    </source>
</evidence>
<accession>A0A0L0NN86</accession>
<feature type="compositionally biased region" description="Basic and acidic residues" evidence="1">
    <location>
        <begin position="54"/>
        <end position="69"/>
    </location>
</feature>
<name>A0A0L0NN86_CANAR</name>
<feature type="region of interest" description="Disordered" evidence="1">
    <location>
        <begin position="50"/>
        <end position="69"/>
    </location>
</feature>
<sequence length="69" mass="7787">MNTKRVYVEIREGEQKRFVGICEKEPSFIVAFNQKGTSSNLIICKSQSGGQSLLDRDHCNSHNTKGDKK</sequence>
<reference evidence="3" key="1">
    <citation type="journal article" date="2015" name="BMC Genomics">
        <title>Draft genome of a commonly misdiagnosed multidrug resistant pathogen Candida auris.</title>
        <authorList>
            <person name="Chatterjee S."/>
            <person name="Alampalli S.V."/>
            <person name="Nageshan R.K."/>
            <person name="Chettiar S.T."/>
            <person name="Joshi S."/>
            <person name="Tatu U.S."/>
        </authorList>
    </citation>
    <scope>NUCLEOTIDE SEQUENCE [LARGE SCALE GENOMIC DNA]</scope>
    <source>
        <strain evidence="3">6684</strain>
    </source>
</reference>
<comment type="caution">
    <text evidence="2">The sequence shown here is derived from an EMBL/GenBank/DDBJ whole genome shotgun (WGS) entry which is preliminary data.</text>
</comment>
<dbReference type="AlphaFoldDB" id="A0A0L0NN86"/>
<evidence type="ECO:0000256" key="1">
    <source>
        <dbReference type="SAM" id="MobiDB-lite"/>
    </source>
</evidence>
<evidence type="ECO:0000313" key="2">
    <source>
        <dbReference type="EMBL" id="KND95601.1"/>
    </source>
</evidence>
<proteinExistence type="predicted"/>
<dbReference type="VEuPathDB" id="FungiDB:QG37_08141"/>